<accession>A0A6P4ID31</accession>
<dbReference type="PANTHER" id="PTHR23511:SF37">
    <property type="entry name" value="MAJOR FACILITATOR SUPERFAMILY (MFS) PROFILE DOMAIN-CONTAINING PROTEIN-RELATED"/>
    <property type="match status" value="1"/>
</dbReference>
<comment type="subcellular location">
    <subcellularLocation>
        <location evidence="1">Membrane</location>
        <topology evidence="1">Multi-pass membrane protein</topology>
    </subcellularLocation>
</comment>
<keyword evidence="8" id="KW-1185">Reference proteome</keyword>
<dbReference type="Pfam" id="PF07690">
    <property type="entry name" value="MFS_1"/>
    <property type="match status" value="1"/>
</dbReference>
<dbReference type="GeneID" id="108073370"/>
<dbReference type="GO" id="GO:0022857">
    <property type="term" value="F:transmembrane transporter activity"/>
    <property type="evidence" value="ECO:0007669"/>
    <property type="project" value="InterPro"/>
</dbReference>
<evidence type="ECO:0000256" key="2">
    <source>
        <dbReference type="ARBA" id="ARBA00022448"/>
    </source>
</evidence>
<evidence type="ECO:0000256" key="3">
    <source>
        <dbReference type="ARBA" id="ARBA00022692"/>
    </source>
</evidence>
<evidence type="ECO:0000256" key="4">
    <source>
        <dbReference type="ARBA" id="ARBA00022989"/>
    </source>
</evidence>
<feature type="transmembrane region" description="Helical" evidence="6">
    <location>
        <begin position="389"/>
        <end position="407"/>
    </location>
</feature>
<dbReference type="InterPro" id="IPR036259">
    <property type="entry name" value="MFS_trans_sf"/>
</dbReference>
<dbReference type="PROSITE" id="PS50850">
    <property type="entry name" value="MFS"/>
    <property type="match status" value="1"/>
</dbReference>
<dbReference type="OrthoDB" id="10262656at2759"/>
<feature type="transmembrane region" description="Helical" evidence="6">
    <location>
        <begin position="96"/>
        <end position="114"/>
    </location>
</feature>
<organism evidence="8 9">
    <name type="scientific">Drosophila kikkawai</name>
    <name type="common">Fruit fly</name>
    <dbReference type="NCBI Taxonomy" id="30033"/>
    <lineage>
        <taxon>Eukaryota</taxon>
        <taxon>Metazoa</taxon>
        <taxon>Ecdysozoa</taxon>
        <taxon>Arthropoda</taxon>
        <taxon>Hexapoda</taxon>
        <taxon>Insecta</taxon>
        <taxon>Pterygota</taxon>
        <taxon>Neoptera</taxon>
        <taxon>Endopterygota</taxon>
        <taxon>Diptera</taxon>
        <taxon>Brachycera</taxon>
        <taxon>Muscomorpha</taxon>
        <taxon>Ephydroidea</taxon>
        <taxon>Drosophilidae</taxon>
        <taxon>Drosophila</taxon>
        <taxon>Sophophora</taxon>
    </lineage>
</organism>
<feature type="transmembrane region" description="Helical" evidence="6">
    <location>
        <begin position="476"/>
        <end position="495"/>
    </location>
</feature>
<feature type="transmembrane region" description="Helical" evidence="6">
    <location>
        <begin position="28"/>
        <end position="55"/>
    </location>
</feature>
<feature type="transmembrane region" description="Helical" evidence="6">
    <location>
        <begin position="197"/>
        <end position="214"/>
    </location>
</feature>
<feature type="transmembrane region" description="Helical" evidence="6">
    <location>
        <begin position="292"/>
        <end position="315"/>
    </location>
</feature>
<name>A0A6P4ID31_DROKI</name>
<dbReference type="InterPro" id="IPR011701">
    <property type="entry name" value="MFS"/>
</dbReference>
<dbReference type="Proteomes" id="UP001652661">
    <property type="component" value="Chromosome 3R"/>
</dbReference>
<gene>
    <name evidence="9" type="primary">LOC108073370</name>
</gene>
<evidence type="ECO:0000313" key="8">
    <source>
        <dbReference type="Proteomes" id="UP001652661"/>
    </source>
</evidence>
<sequence length="501" mass="55065">MPGSLENRPKVWDYETVLEKIGYGKTQWILLLVSGLLTITTVAAQQAMGIIVIASQCDFHTTQAEKGVMMATRTAGLVLSTIVWGYISDDVGRRKVLIYGTFASNALQFSLMFVSDLWLFNIINFFAGISVGSVPAALYPYLGEFNIPRHRAVTINYSTMFVTVSAIIVPAAAWLILSYDWAITLGDFVFRPWRLMLLINLLPGLIGGLVLLYYPESPKFLLSQDKTQEAIEVVTWISKFNKGKSIQQVMEYEEFTLKSEDPDGERLLANSQGIVTKIVQANMPLFHKPHRLNFILCNLAVFGLFFASCGVQVWLPDIVNKLSGDVNNSSTVCKILSLPLGAPQNVTQEDCTVHISSKTYIDNLIVGFAFLLAFSIQGFLLNPLGRKNVLFAALAGAVLSGIFLHFIGNPTGVLVVFCLYILLPGLCISIMIGAIVDLVPTHLRSKAVSFCMSMGRLGVIASTNLIGVMLTPYCNTTFAIFTSTLIVCIVIVRYLPIKNSA</sequence>
<evidence type="ECO:0000259" key="7">
    <source>
        <dbReference type="PROSITE" id="PS50850"/>
    </source>
</evidence>
<dbReference type="RefSeq" id="XP_017020423.1">
    <property type="nucleotide sequence ID" value="XM_017164934.1"/>
</dbReference>
<feature type="transmembrane region" description="Helical" evidence="6">
    <location>
        <begin position="154"/>
        <end position="177"/>
    </location>
</feature>
<feature type="transmembrane region" description="Helical" evidence="6">
    <location>
        <begin position="364"/>
        <end position="382"/>
    </location>
</feature>
<proteinExistence type="predicted"/>
<reference evidence="9" key="1">
    <citation type="submission" date="2025-08" db="UniProtKB">
        <authorList>
            <consortium name="RefSeq"/>
        </authorList>
    </citation>
    <scope>IDENTIFICATION</scope>
    <source>
        <strain evidence="9">14028-0561.14</strain>
        <tissue evidence="9">Whole fly</tissue>
    </source>
</reference>
<feature type="transmembrane region" description="Helical" evidence="6">
    <location>
        <begin position="448"/>
        <end position="470"/>
    </location>
</feature>
<keyword evidence="2" id="KW-0813">Transport</keyword>
<protein>
    <submittedName>
        <fullName evidence="9">Synaptic vesicle glycoprotein 2C-like</fullName>
    </submittedName>
</protein>
<dbReference type="Gene3D" id="1.20.1250.20">
    <property type="entry name" value="MFS general substrate transporter like domains"/>
    <property type="match status" value="1"/>
</dbReference>
<evidence type="ECO:0000256" key="6">
    <source>
        <dbReference type="SAM" id="Phobius"/>
    </source>
</evidence>
<feature type="domain" description="Major facilitator superfamily (MFS) profile" evidence="7">
    <location>
        <begin position="27"/>
        <end position="500"/>
    </location>
</feature>
<dbReference type="PANTHER" id="PTHR23511">
    <property type="entry name" value="SYNAPTIC VESICLE GLYCOPROTEIN 2"/>
    <property type="match status" value="1"/>
</dbReference>
<feature type="transmembrane region" description="Helical" evidence="6">
    <location>
        <begin position="120"/>
        <end position="142"/>
    </location>
</feature>
<dbReference type="GO" id="GO:0016020">
    <property type="term" value="C:membrane"/>
    <property type="evidence" value="ECO:0007669"/>
    <property type="project" value="UniProtKB-SubCell"/>
</dbReference>
<dbReference type="AlphaFoldDB" id="A0A6P4ID31"/>
<feature type="transmembrane region" description="Helical" evidence="6">
    <location>
        <begin position="413"/>
        <end position="436"/>
    </location>
</feature>
<evidence type="ECO:0000256" key="5">
    <source>
        <dbReference type="ARBA" id="ARBA00023136"/>
    </source>
</evidence>
<evidence type="ECO:0000256" key="1">
    <source>
        <dbReference type="ARBA" id="ARBA00004141"/>
    </source>
</evidence>
<evidence type="ECO:0000313" key="9">
    <source>
        <dbReference type="RefSeq" id="XP_017020423.1"/>
    </source>
</evidence>
<dbReference type="SUPFAM" id="SSF103473">
    <property type="entry name" value="MFS general substrate transporter"/>
    <property type="match status" value="1"/>
</dbReference>
<keyword evidence="5 6" id="KW-0472">Membrane</keyword>
<keyword evidence="3 6" id="KW-0812">Transmembrane</keyword>
<feature type="transmembrane region" description="Helical" evidence="6">
    <location>
        <begin position="67"/>
        <end position="87"/>
    </location>
</feature>
<dbReference type="InterPro" id="IPR020846">
    <property type="entry name" value="MFS_dom"/>
</dbReference>
<keyword evidence="4 6" id="KW-1133">Transmembrane helix</keyword>